<name>A0A5M3WQF6_9ACTN</name>
<reference evidence="1 2" key="1">
    <citation type="submission" date="2019-10" db="EMBL/GenBank/DDBJ databases">
        <title>Whole genome shotgun sequence of Acrocarpospora macrocephala NBRC 16266.</title>
        <authorList>
            <person name="Ichikawa N."/>
            <person name="Kimura A."/>
            <person name="Kitahashi Y."/>
            <person name="Komaki H."/>
            <person name="Oguchi A."/>
        </authorList>
    </citation>
    <scope>NUCLEOTIDE SEQUENCE [LARGE SCALE GENOMIC DNA]</scope>
    <source>
        <strain evidence="1 2">NBRC 16266</strain>
    </source>
</reference>
<comment type="caution">
    <text evidence="1">The sequence shown here is derived from an EMBL/GenBank/DDBJ whole genome shotgun (WGS) entry which is preliminary data.</text>
</comment>
<evidence type="ECO:0000313" key="2">
    <source>
        <dbReference type="Proteomes" id="UP000331127"/>
    </source>
</evidence>
<organism evidence="1 2">
    <name type="scientific">Acrocarpospora macrocephala</name>
    <dbReference type="NCBI Taxonomy" id="150177"/>
    <lineage>
        <taxon>Bacteria</taxon>
        <taxon>Bacillati</taxon>
        <taxon>Actinomycetota</taxon>
        <taxon>Actinomycetes</taxon>
        <taxon>Streptosporangiales</taxon>
        <taxon>Streptosporangiaceae</taxon>
        <taxon>Acrocarpospora</taxon>
    </lineage>
</organism>
<gene>
    <name evidence="1" type="ORF">Amac_025690</name>
</gene>
<accession>A0A5M3WQF6</accession>
<proteinExistence type="predicted"/>
<protein>
    <submittedName>
        <fullName evidence="1">Uncharacterized protein</fullName>
    </submittedName>
</protein>
<dbReference type="EMBL" id="BLAE01000013">
    <property type="protein sequence ID" value="GES08973.1"/>
    <property type="molecule type" value="Genomic_DNA"/>
</dbReference>
<dbReference type="Proteomes" id="UP000331127">
    <property type="component" value="Unassembled WGS sequence"/>
</dbReference>
<evidence type="ECO:0000313" key="1">
    <source>
        <dbReference type="EMBL" id="GES08973.1"/>
    </source>
</evidence>
<keyword evidence="2" id="KW-1185">Reference proteome</keyword>
<dbReference type="AlphaFoldDB" id="A0A5M3WQF6"/>
<sequence length="69" mass="7619">MMLATTTYSADMDNAPPRDDEPSVCPACGAGAEQSSDPERMWASICYCGHPRFYDYKHHDGTCPCLTSR</sequence>